<evidence type="ECO:0000313" key="5">
    <source>
        <dbReference type="Proteomes" id="UP000747542"/>
    </source>
</evidence>
<keyword evidence="2" id="KW-1133">Transmembrane helix</keyword>
<dbReference type="InterPro" id="IPR000863">
    <property type="entry name" value="Sulfotransferase_dom"/>
</dbReference>
<evidence type="ECO:0000256" key="1">
    <source>
        <dbReference type="SAM" id="MobiDB-lite"/>
    </source>
</evidence>
<organism evidence="4 5">
    <name type="scientific">Homarus americanus</name>
    <name type="common">American lobster</name>
    <dbReference type="NCBI Taxonomy" id="6706"/>
    <lineage>
        <taxon>Eukaryota</taxon>
        <taxon>Metazoa</taxon>
        <taxon>Ecdysozoa</taxon>
        <taxon>Arthropoda</taxon>
        <taxon>Crustacea</taxon>
        <taxon>Multicrustacea</taxon>
        <taxon>Malacostraca</taxon>
        <taxon>Eumalacostraca</taxon>
        <taxon>Eucarida</taxon>
        <taxon>Decapoda</taxon>
        <taxon>Pleocyemata</taxon>
        <taxon>Astacidea</taxon>
        <taxon>Nephropoidea</taxon>
        <taxon>Nephropidae</taxon>
        <taxon>Homarus</taxon>
    </lineage>
</organism>
<dbReference type="Pfam" id="PF00685">
    <property type="entry name" value="Sulfotransfer_1"/>
    <property type="match status" value="1"/>
</dbReference>
<feature type="compositionally biased region" description="Polar residues" evidence="1">
    <location>
        <begin position="116"/>
        <end position="134"/>
    </location>
</feature>
<protein>
    <submittedName>
        <fullName evidence="4">Carbohydrate sulfotransferase 6-like</fullName>
    </submittedName>
</protein>
<feature type="compositionally biased region" description="Acidic residues" evidence="1">
    <location>
        <begin position="77"/>
        <end position="93"/>
    </location>
</feature>
<keyword evidence="2" id="KW-0812">Transmembrane</keyword>
<dbReference type="InterPro" id="IPR051135">
    <property type="entry name" value="Gal/GlcNAc/GalNAc_ST"/>
</dbReference>
<feature type="domain" description="Sulfotransferase" evidence="3">
    <location>
        <begin position="156"/>
        <end position="407"/>
    </location>
</feature>
<feature type="transmembrane region" description="Helical" evidence="2">
    <location>
        <begin position="35"/>
        <end position="55"/>
    </location>
</feature>
<gene>
    <name evidence="4" type="primary">Chst6-L</name>
    <name evidence="4" type="ORF">Hamer_G021459</name>
</gene>
<dbReference type="GO" id="GO:0001517">
    <property type="term" value="F:N-acetylglucosamine 6-O-sulfotransferase activity"/>
    <property type="evidence" value="ECO:0007669"/>
    <property type="project" value="TreeGrafter"/>
</dbReference>
<comment type="caution">
    <text evidence="4">The sequence shown here is derived from an EMBL/GenBank/DDBJ whole genome shotgun (WGS) entry which is preliminary data.</text>
</comment>
<keyword evidence="2" id="KW-0472">Membrane</keyword>
<feature type="region of interest" description="Disordered" evidence="1">
    <location>
        <begin position="60"/>
        <end position="144"/>
    </location>
</feature>
<dbReference type="EMBL" id="JAHLQT010036980">
    <property type="protein sequence ID" value="KAG7157771.1"/>
    <property type="molecule type" value="Genomic_DNA"/>
</dbReference>
<dbReference type="Proteomes" id="UP000747542">
    <property type="component" value="Unassembled WGS sequence"/>
</dbReference>
<dbReference type="GO" id="GO:0006044">
    <property type="term" value="P:N-acetylglucosamine metabolic process"/>
    <property type="evidence" value="ECO:0007669"/>
    <property type="project" value="TreeGrafter"/>
</dbReference>
<keyword evidence="5" id="KW-1185">Reference proteome</keyword>
<name>A0A8J5JIF6_HOMAM</name>
<sequence length="448" mass="50953">MIEAHTWEPRRKHSDILTTHDMIAGTRRKFFNKKLTVIIIWVLAVLLLICIYTPANTWRVGGKDNSTRANTRKEDEEKGEDDVRDDGEKDDEPQQQAVDVNHKDPTQHAGVHQKSQHNSSPAFKEVNPSQNQAQGGVKIERNKKSAEDVGTRFNVLLLSSMGRSGSSFVGGLLRSQPGVFYFFEPLHRLGNSGLITPQTAIQELQGIFTCNISDVLLKGFRKEPKFTIRHNYIHTCGKDCFKPKQLNQACRSEPIRVVKTIRTRLSWLLPLLNDSSSRVKVIHLVRDPRGALISAWKIKWTISSSVSCCDIRKDLYSGKDILQVFPNRYLAVRYEDLCSDPWGMARLIFNFLGYQTLPPSTVAFVKSYTSHGNPERTFGIKRNTHSMQQKWRGDITEAELKKIETTCNSTIIDIGFNLFHNLDAARNLSLPLYIDSKTNQFFPNSTVH</sequence>
<feature type="compositionally biased region" description="Basic and acidic residues" evidence="1">
    <location>
        <begin position="61"/>
        <end position="76"/>
    </location>
</feature>
<reference evidence="4" key="1">
    <citation type="journal article" date="2021" name="Sci. Adv.">
        <title>The American lobster genome reveals insights on longevity, neural, and immune adaptations.</title>
        <authorList>
            <person name="Polinski J.M."/>
            <person name="Zimin A.V."/>
            <person name="Clark K.F."/>
            <person name="Kohn A.B."/>
            <person name="Sadowski N."/>
            <person name="Timp W."/>
            <person name="Ptitsyn A."/>
            <person name="Khanna P."/>
            <person name="Romanova D.Y."/>
            <person name="Williams P."/>
            <person name="Greenwood S.J."/>
            <person name="Moroz L.L."/>
            <person name="Walt D.R."/>
            <person name="Bodnar A.G."/>
        </authorList>
    </citation>
    <scope>NUCLEOTIDE SEQUENCE</scope>
    <source>
        <strain evidence="4">GMGI-L3</strain>
    </source>
</reference>
<dbReference type="AlphaFoldDB" id="A0A8J5JIF6"/>
<dbReference type="OrthoDB" id="6370549at2759"/>
<proteinExistence type="predicted"/>
<evidence type="ECO:0000313" key="4">
    <source>
        <dbReference type="EMBL" id="KAG7157771.1"/>
    </source>
</evidence>
<dbReference type="GO" id="GO:0006790">
    <property type="term" value="P:sulfur compound metabolic process"/>
    <property type="evidence" value="ECO:0007669"/>
    <property type="project" value="TreeGrafter"/>
</dbReference>
<accession>A0A8J5JIF6</accession>
<dbReference type="PANTHER" id="PTHR10704:SF44">
    <property type="entry name" value="LD35051P-RELATED"/>
    <property type="match status" value="1"/>
</dbReference>
<dbReference type="PANTHER" id="PTHR10704">
    <property type="entry name" value="CARBOHYDRATE SULFOTRANSFERASE"/>
    <property type="match status" value="1"/>
</dbReference>
<evidence type="ECO:0000259" key="3">
    <source>
        <dbReference type="Pfam" id="PF00685"/>
    </source>
</evidence>
<evidence type="ECO:0000256" key="2">
    <source>
        <dbReference type="SAM" id="Phobius"/>
    </source>
</evidence>